<dbReference type="AlphaFoldDB" id="A0A5C6ZMW8"/>
<comment type="caution">
    <text evidence="2">The sequence shown here is derived from an EMBL/GenBank/DDBJ whole genome shotgun (WGS) entry which is preliminary data.</text>
</comment>
<protein>
    <submittedName>
        <fullName evidence="2">Carboxypeptidase-like regulatory domain-containing protein</fullName>
    </submittedName>
</protein>
<evidence type="ECO:0000256" key="1">
    <source>
        <dbReference type="SAM" id="SignalP"/>
    </source>
</evidence>
<dbReference type="EMBL" id="VORO01000004">
    <property type="protein sequence ID" value="TXD90283.1"/>
    <property type="molecule type" value="Genomic_DNA"/>
</dbReference>
<evidence type="ECO:0000313" key="3">
    <source>
        <dbReference type="Proteomes" id="UP000321578"/>
    </source>
</evidence>
<keyword evidence="2" id="KW-0121">Carboxypeptidase</keyword>
<keyword evidence="2" id="KW-0645">Protease</keyword>
<proteinExistence type="predicted"/>
<keyword evidence="3" id="KW-1185">Reference proteome</keyword>
<dbReference type="SUPFAM" id="SSF49464">
    <property type="entry name" value="Carboxypeptidase regulatory domain-like"/>
    <property type="match status" value="1"/>
</dbReference>
<keyword evidence="2" id="KW-0378">Hydrolase</keyword>
<feature type="chain" id="PRO_5022920910" evidence="1">
    <location>
        <begin position="20"/>
        <end position="270"/>
    </location>
</feature>
<dbReference type="GO" id="GO:0004180">
    <property type="term" value="F:carboxypeptidase activity"/>
    <property type="evidence" value="ECO:0007669"/>
    <property type="project" value="UniProtKB-KW"/>
</dbReference>
<evidence type="ECO:0000313" key="2">
    <source>
        <dbReference type="EMBL" id="TXD90283.1"/>
    </source>
</evidence>
<dbReference type="Proteomes" id="UP000321578">
    <property type="component" value="Unassembled WGS sequence"/>
</dbReference>
<dbReference type="Pfam" id="PF13715">
    <property type="entry name" value="CarbopepD_reg_2"/>
    <property type="match status" value="1"/>
</dbReference>
<keyword evidence="1" id="KW-0732">Signal</keyword>
<dbReference type="OrthoDB" id="1436952at2"/>
<dbReference type="RefSeq" id="WP_147085676.1">
    <property type="nucleotide sequence ID" value="NZ_VORM01000004.1"/>
</dbReference>
<sequence length="270" mass="30647">MKLKLLLSIFLMTSMVAISQTVGRVQINGKIIVEDSDVEGITIFNTSSNKGEATDENGKFKIKAKLNDNLEVRALQYQNFDIKITQAMIDSRRIRVFLIEEINKLPEVLVLTSSLSGNLGTDVEKVKTFNPKLDALYFGIKKQDEYVFSDDYRSEVTNEAVHSQVPQMVNGLNIVNVVDQLLLPLFRSNAKAQEGVEMPPVPNAAIKYYMGSNFLVDNFGIPEHRVEEFIQYVEDENFDFNLLNYGNEMAFLEILNKKSKTFLNQASEKK</sequence>
<gene>
    <name evidence="2" type="ORF">ESY86_05985</name>
</gene>
<dbReference type="InterPro" id="IPR008969">
    <property type="entry name" value="CarboxyPept-like_regulatory"/>
</dbReference>
<reference evidence="2 3" key="1">
    <citation type="submission" date="2019-08" db="EMBL/GenBank/DDBJ databases">
        <title>Genomes of Subsaximicrobium wynnwilliamsii strains.</title>
        <authorList>
            <person name="Bowman J.P."/>
        </authorList>
    </citation>
    <scope>NUCLEOTIDE SEQUENCE [LARGE SCALE GENOMIC DNA]</scope>
    <source>
        <strain evidence="2 3">2-80-2</strain>
    </source>
</reference>
<feature type="signal peptide" evidence="1">
    <location>
        <begin position="1"/>
        <end position="19"/>
    </location>
</feature>
<organism evidence="2 3">
    <name type="scientific">Subsaximicrobium wynnwilliamsii</name>
    <dbReference type="NCBI Taxonomy" id="291179"/>
    <lineage>
        <taxon>Bacteria</taxon>
        <taxon>Pseudomonadati</taxon>
        <taxon>Bacteroidota</taxon>
        <taxon>Flavobacteriia</taxon>
        <taxon>Flavobacteriales</taxon>
        <taxon>Flavobacteriaceae</taxon>
        <taxon>Subsaximicrobium</taxon>
    </lineage>
</organism>
<name>A0A5C6ZMW8_9FLAO</name>
<accession>A0A5C6ZMW8</accession>